<dbReference type="InterPro" id="IPR046522">
    <property type="entry name" value="DUF6699"/>
</dbReference>
<protein>
    <recommendedName>
        <fullName evidence="2">DUF6699 domain-containing protein</fullName>
    </recommendedName>
</protein>
<dbReference type="EMBL" id="BPWL01000003">
    <property type="protein sequence ID" value="GJJ08055.1"/>
    <property type="molecule type" value="Genomic_DNA"/>
</dbReference>
<evidence type="ECO:0000313" key="3">
    <source>
        <dbReference type="EMBL" id="GJJ08055.1"/>
    </source>
</evidence>
<evidence type="ECO:0000256" key="1">
    <source>
        <dbReference type="SAM" id="MobiDB-lite"/>
    </source>
</evidence>
<evidence type="ECO:0000259" key="2">
    <source>
        <dbReference type="Pfam" id="PF20415"/>
    </source>
</evidence>
<dbReference type="AlphaFoldDB" id="A0AAV5A1C1"/>
<sequence>MQEANVYHENVPHYIPPNYSYDYFPSYPPPATGCTGYDPTLLYPYNHPTTTAYPYIPTSMTTPSYPPPRYSTYCVNGPSRRRRSRVIETGPGQSPRLTKPAAKLPSRPSVPPEYVYTPAQQPDVTPSGLVLPLRGDSQLNWPPKGDLPQNDYWMLHPCLLSTDNNAIPWKWDLSNYPKSSSVLQTMPDGLVLPCRKEDLDAPVIYPNTKNKKIKIFISSDLPIAPLKIKASNDGQLTVRHVFTVLWEYLHTHMPSNWRDGFTNRHFQHMIPIVKANRKTRIHRSGKLASIAEHGRSPKWIDTLGENTCFAGLVPLNQDLREEVREFSLRCMACSDDE</sequence>
<keyword evidence="4" id="KW-1185">Reference proteome</keyword>
<reference evidence="3" key="1">
    <citation type="submission" date="2021-10" db="EMBL/GenBank/DDBJ databases">
        <title>De novo Genome Assembly of Clathrus columnatus (Basidiomycota, Fungi) Using Illumina and Nanopore Sequence Data.</title>
        <authorList>
            <person name="Ogiso-Tanaka E."/>
            <person name="Itagaki H."/>
            <person name="Hosoya T."/>
            <person name="Hosaka K."/>
        </authorList>
    </citation>
    <scope>NUCLEOTIDE SEQUENCE</scope>
    <source>
        <strain evidence="3">MO-923</strain>
    </source>
</reference>
<comment type="caution">
    <text evidence="3">The sequence shown here is derived from an EMBL/GenBank/DDBJ whole genome shotgun (WGS) entry which is preliminary data.</text>
</comment>
<feature type="region of interest" description="Disordered" evidence="1">
    <location>
        <begin position="78"/>
        <end position="109"/>
    </location>
</feature>
<name>A0AAV5A1C1_9AGAM</name>
<gene>
    <name evidence="3" type="ORF">Clacol_002262</name>
</gene>
<organism evidence="3 4">
    <name type="scientific">Clathrus columnatus</name>
    <dbReference type="NCBI Taxonomy" id="1419009"/>
    <lineage>
        <taxon>Eukaryota</taxon>
        <taxon>Fungi</taxon>
        <taxon>Dikarya</taxon>
        <taxon>Basidiomycota</taxon>
        <taxon>Agaricomycotina</taxon>
        <taxon>Agaricomycetes</taxon>
        <taxon>Phallomycetidae</taxon>
        <taxon>Phallales</taxon>
        <taxon>Clathraceae</taxon>
        <taxon>Clathrus</taxon>
    </lineage>
</organism>
<evidence type="ECO:0000313" key="4">
    <source>
        <dbReference type="Proteomes" id="UP001050691"/>
    </source>
</evidence>
<dbReference type="Pfam" id="PF20415">
    <property type="entry name" value="DUF6699"/>
    <property type="match status" value="1"/>
</dbReference>
<feature type="domain" description="DUF6699" evidence="2">
    <location>
        <begin position="170"/>
        <end position="314"/>
    </location>
</feature>
<proteinExistence type="predicted"/>
<accession>A0AAV5A1C1</accession>
<dbReference type="Proteomes" id="UP001050691">
    <property type="component" value="Unassembled WGS sequence"/>
</dbReference>